<feature type="transmembrane region" description="Helical" evidence="9">
    <location>
        <begin position="472"/>
        <end position="489"/>
    </location>
</feature>
<dbReference type="OrthoDB" id="68611at2759"/>
<keyword evidence="7 9" id="KW-0472">Membrane</keyword>
<dbReference type="GO" id="GO:0016020">
    <property type="term" value="C:membrane"/>
    <property type="evidence" value="ECO:0007669"/>
    <property type="project" value="UniProtKB-SubCell"/>
</dbReference>
<evidence type="ECO:0000256" key="8">
    <source>
        <dbReference type="ARBA" id="ARBA00023303"/>
    </source>
</evidence>
<dbReference type="AlphaFoldDB" id="A0A7J6L875"/>
<keyword evidence="3" id="KW-0813">Transport</keyword>
<dbReference type="Proteomes" id="UP000570595">
    <property type="component" value="Unassembled WGS sequence"/>
</dbReference>
<feature type="transmembrane region" description="Helical" evidence="9">
    <location>
        <begin position="445"/>
        <end position="465"/>
    </location>
</feature>
<evidence type="ECO:0000256" key="9">
    <source>
        <dbReference type="SAM" id="Phobius"/>
    </source>
</evidence>
<evidence type="ECO:0000256" key="7">
    <source>
        <dbReference type="ARBA" id="ARBA00023136"/>
    </source>
</evidence>
<feature type="transmembrane region" description="Helical" evidence="9">
    <location>
        <begin position="495"/>
        <end position="511"/>
    </location>
</feature>
<feature type="transmembrane region" description="Helical" evidence="9">
    <location>
        <begin position="12"/>
        <end position="33"/>
    </location>
</feature>
<evidence type="ECO:0008006" key="12">
    <source>
        <dbReference type="Google" id="ProtNLM"/>
    </source>
</evidence>
<evidence type="ECO:0000256" key="4">
    <source>
        <dbReference type="ARBA" id="ARBA00022692"/>
    </source>
</evidence>
<keyword evidence="4 9" id="KW-0812">Transmembrane</keyword>
<dbReference type="GO" id="GO:0034220">
    <property type="term" value="P:monoatomic ion transmembrane transport"/>
    <property type="evidence" value="ECO:0007669"/>
    <property type="project" value="UniProtKB-KW"/>
</dbReference>
<evidence type="ECO:0000313" key="10">
    <source>
        <dbReference type="EMBL" id="KAF4655382.1"/>
    </source>
</evidence>
<proteinExistence type="inferred from homology"/>
<reference evidence="10 11" key="1">
    <citation type="submission" date="2020-04" db="EMBL/GenBank/DDBJ databases">
        <title>Perkinsus olseni comparative genomics.</title>
        <authorList>
            <person name="Bogema D.R."/>
        </authorList>
    </citation>
    <scope>NUCLEOTIDE SEQUENCE [LARGE SCALE GENOMIC DNA]</scope>
    <source>
        <strain evidence="10">ATCC PRA-179</strain>
    </source>
</reference>
<evidence type="ECO:0000313" key="11">
    <source>
        <dbReference type="Proteomes" id="UP000570595"/>
    </source>
</evidence>
<keyword evidence="5 9" id="KW-1133">Transmembrane helix</keyword>
<evidence type="ECO:0000256" key="1">
    <source>
        <dbReference type="ARBA" id="ARBA00004141"/>
    </source>
</evidence>
<dbReference type="InterPro" id="IPR020966">
    <property type="entry name" value="ALMT"/>
</dbReference>
<evidence type="ECO:0000256" key="2">
    <source>
        <dbReference type="ARBA" id="ARBA00007079"/>
    </source>
</evidence>
<evidence type="ECO:0000256" key="6">
    <source>
        <dbReference type="ARBA" id="ARBA00023065"/>
    </source>
</evidence>
<feature type="transmembrane region" description="Helical" evidence="9">
    <location>
        <begin position="149"/>
        <end position="174"/>
    </location>
</feature>
<protein>
    <recommendedName>
        <fullName evidence="12">Aluminum-activated malate transporter 1</fullName>
    </recommendedName>
</protein>
<feature type="transmembrane region" description="Helical" evidence="9">
    <location>
        <begin position="549"/>
        <end position="572"/>
    </location>
</feature>
<feature type="transmembrane region" description="Helical" evidence="9">
    <location>
        <begin position="39"/>
        <end position="56"/>
    </location>
</feature>
<dbReference type="GO" id="GO:0015743">
    <property type="term" value="P:malate transport"/>
    <property type="evidence" value="ECO:0007669"/>
    <property type="project" value="InterPro"/>
</dbReference>
<feature type="transmembrane region" description="Helical" evidence="9">
    <location>
        <begin position="94"/>
        <end position="112"/>
    </location>
</feature>
<feature type="transmembrane region" description="Helical" evidence="9">
    <location>
        <begin position="518"/>
        <end position="537"/>
    </location>
</feature>
<sequence>MPFTSSPPSILSYDFFSAVLSGLAACACFYAGLLPIGDLSGLSVLAPVWAGVVTYIDIRTTADWCLKSIAAAIIGAVVGIGVGSAVHAFVSVDFVQYVGVVVMIPFAMVLALSEPSTGCKLTHVYRYDVALVTSYVVVAFGPGDVLTRSLVICLSFVAGSLVPLALVVLANAVWEVPRATAPALPAFATRAAGFFEMLATLAMTGECQAEWLDKERLEFEKVWGEAMRVVTTDPHLRAVIYRMAAELFAMRKTIRGGLYSEGILEVMWNSLLADITELRLQVVFWLRTLTRPRSRDPKEVEGPHLKENAAKLEALLLEKSLDYSRLQVSGRSRIVPAEDVVRFQYACSAMTRFAVLAQEFHEILRAKEEDMDGSRRARLSSFWKYIKRVWDYWKHWLRSPWFSSGPFSGKISSRLAFPVRLGLSLTIACILVITWARAMPSMAPHALWGVLPVMFCLVPTAGASLVKGTRRMVGTVLASGIAIACVAIHPHNMEAFFVELFIITFVGKLASFKPKIGYAGLVFSLTWTIIAIMPATFDGDEPFRTVLTSALWRMALTSTGVAAATVMSWIVFPTFSTTKMERLTAWELVSQVNLVTTALERLVGIHQPEASSEAVGPEVGGVLYLSSAERHALELDAKAEAAILGKLRALGLPTLRVLDVQGDIDRLGRSAIVAHVAMTDCAMVIEDPAAGELLEPLKGLLSGIVMALKDSVSRVVLFIVDTSNLMPDGLQSSAHMRDPGVQLQRTYDAFVRLREKLITLPVDGNSDLMANVLSSGGIRFYHAIYTLSLFIEDWRDIESSLRGFDGGPARDVDAVDAVPLEVEDLAVAPVSLPRIAPTS</sequence>
<dbReference type="PANTHER" id="PTHR31086">
    <property type="entry name" value="ALUMINUM-ACTIVATED MALATE TRANSPORTER 10"/>
    <property type="match status" value="1"/>
</dbReference>
<gene>
    <name evidence="10" type="ORF">FOZ61_007599</name>
</gene>
<feature type="transmembrane region" description="Helical" evidence="9">
    <location>
        <begin position="68"/>
        <end position="88"/>
    </location>
</feature>
<feature type="transmembrane region" description="Helical" evidence="9">
    <location>
        <begin position="417"/>
        <end position="439"/>
    </location>
</feature>
<dbReference type="EMBL" id="JABAHT010000469">
    <property type="protein sequence ID" value="KAF4655382.1"/>
    <property type="molecule type" value="Genomic_DNA"/>
</dbReference>
<comment type="subcellular location">
    <subcellularLocation>
        <location evidence="1">Membrane</location>
        <topology evidence="1">Multi-pass membrane protein</topology>
    </subcellularLocation>
</comment>
<evidence type="ECO:0000256" key="3">
    <source>
        <dbReference type="ARBA" id="ARBA00022448"/>
    </source>
</evidence>
<comment type="caution">
    <text evidence="10">The sequence shown here is derived from an EMBL/GenBank/DDBJ whole genome shotgun (WGS) entry which is preliminary data.</text>
</comment>
<comment type="similarity">
    <text evidence="2">Belongs to the aromatic acid exporter (TC 2.A.85) family.</text>
</comment>
<evidence type="ECO:0000256" key="5">
    <source>
        <dbReference type="ARBA" id="ARBA00022989"/>
    </source>
</evidence>
<keyword evidence="8" id="KW-0407">Ion channel</keyword>
<keyword evidence="6" id="KW-0406">Ion transport</keyword>
<dbReference type="Pfam" id="PF11744">
    <property type="entry name" value="ALMT"/>
    <property type="match status" value="1"/>
</dbReference>
<accession>A0A7J6L875</accession>
<organism evidence="10 11">
    <name type="scientific">Perkinsus olseni</name>
    <name type="common">Perkinsus atlanticus</name>
    <dbReference type="NCBI Taxonomy" id="32597"/>
    <lineage>
        <taxon>Eukaryota</taxon>
        <taxon>Sar</taxon>
        <taxon>Alveolata</taxon>
        <taxon>Perkinsozoa</taxon>
        <taxon>Perkinsea</taxon>
        <taxon>Perkinsida</taxon>
        <taxon>Perkinsidae</taxon>
        <taxon>Perkinsus</taxon>
    </lineage>
</organism>
<name>A0A7J6L875_PEROL</name>